<protein>
    <recommendedName>
        <fullName evidence="9">ATP-dependent dethiobiotin synthetase BioD</fullName>
        <ecNumber evidence="9">6.3.3.3</ecNumber>
    </recommendedName>
    <alternativeName>
        <fullName evidence="9">DTB synthetase</fullName>
        <shortName evidence="9">DTBS</shortName>
    </alternativeName>
    <alternativeName>
        <fullName evidence="9">Dethiobiotin synthase</fullName>
    </alternativeName>
</protein>
<feature type="binding site" evidence="9">
    <location>
        <begin position="116"/>
        <end position="119"/>
    </location>
    <ligand>
        <name>ATP</name>
        <dbReference type="ChEBI" id="CHEBI:30616"/>
    </ligand>
</feature>
<comment type="cofactor">
    <cofactor evidence="9">
        <name>Mg(2+)</name>
        <dbReference type="ChEBI" id="CHEBI:18420"/>
    </cofactor>
</comment>
<dbReference type="AlphaFoldDB" id="A0A5Q3RZN5"/>
<evidence type="ECO:0000256" key="3">
    <source>
        <dbReference type="ARBA" id="ARBA00022723"/>
    </source>
</evidence>
<feature type="binding site" evidence="9">
    <location>
        <begin position="176"/>
        <end position="177"/>
    </location>
    <ligand>
        <name>ATP</name>
        <dbReference type="ChEBI" id="CHEBI:30616"/>
    </ligand>
</feature>
<dbReference type="Pfam" id="PF13500">
    <property type="entry name" value="AAA_26"/>
    <property type="match status" value="1"/>
</dbReference>
<comment type="function">
    <text evidence="9">Catalyzes a mechanistically unusual reaction, the ATP-dependent insertion of CO2 between the N7 and N8 nitrogen atoms of 7,8-diaminopelargonic acid (DAPA, also called 7,8-diammoniononanoate) to form a ureido ring.</text>
</comment>
<keyword evidence="2 9" id="KW-0436">Ligase</keyword>
<evidence type="ECO:0000256" key="2">
    <source>
        <dbReference type="ARBA" id="ARBA00022598"/>
    </source>
</evidence>
<feature type="binding site" evidence="9">
    <location>
        <position position="51"/>
    </location>
    <ligand>
        <name>Mg(2+)</name>
        <dbReference type="ChEBI" id="CHEBI:18420"/>
    </ligand>
</feature>
<keyword evidence="6 9" id="KW-0067">ATP-binding</keyword>
<dbReference type="SUPFAM" id="SSF52540">
    <property type="entry name" value="P-loop containing nucleoside triphosphate hydrolases"/>
    <property type="match status" value="1"/>
</dbReference>
<feature type="binding site" evidence="9">
    <location>
        <position position="18"/>
    </location>
    <ligand>
        <name>Mg(2+)</name>
        <dbReference type="ChEBI" id="CHEBI:18420"/>
    </ligand>
</feature>
<comment type="caution">
    <text evidence="9">Lacks conserved residue(s) required for the propagation of feature annotation.</text>
</comment>
<dbReference type="Gene3D" id="3.40.50.300">
    <property type="entry name" value="P-loop containing nucleotide triphosphate hydrolases"/>
    <property type="match status" value="1"/>
</dbReference>
<dbReference type="InterPro" id="IPR004472">
    <property type="entry name" value="DTB_synth_BioD"/>
</dbReference>
<comment type="similarity">
    <text evidence="9">Belongs to the dethiobiotin synthetase family.</text>
</comment>
<feature type="binding site" evidence="9">
    <location>
        <begin position="14"/>
        <end position="19"/>
    </location>
    <ligand>
        <name>ATP</name>
        <dbReference type="ChEBI" id="CHEBI:30616"/>
    </ligand>
</feature>
<dbReference type="Proteomes" id="UP000486297">
    <property type="component" value="Unassembled WGS sequence"/>
</dbReference>
<dbReference type="UniPathway" id="UPA00078">
    <property type="reaction ID" value="UER00161"/>
</dbReference>
<dbReference type="HAMAP" id="MF_00336">
    <property type="entry name" value="BioD"/>
    <property type="match status" value="1"/>
</dbReference>
<comment type="caution">
    <text evidence="10">The sequence shown here is derived from an EMBL/GenBank/DDBJ whole genome shotgun (WGS) entry which is preliminary data.</text>
</comment>
<dbReference type="NCBIfam" id="TIGR00347">
    <property type="entry name" value="bioD"/>
    <property type="match status" value="1"/>
</dbReference>
<comment type="subcellular location">
    <subcellularLocation>
        <location evidence="9">Cytoplasm</location>
    </subcellularLocation>
</comment>
<keyword evidence="1 9" id="KW-0963">Cytoplasm</keyword>
<proteinExistence type="inferred from homology"/>
<dbReference type="PANTHER" id="PTHR43210">
    <property type="entry name" value="DETHIOBIOTIN SYNTHETASE"/>
    <property type="match status" value="1"/>
</dbReference>
<feature type="binding site" evidence="9">
    <location>
        <position position="203"/>
    </location>
    <ligand>
        <name>ATP</name>
        <dbReference type="ChEBI" id="CHEBI:30616"/>
    </ligand>
</feature>
<comment type="subunit">
    <text evidence="9">Homodimer.</text>
</comment>
<evidence type="ECO:0000256" key="6">
    <source>
        <dbReference type="ARBA" id="ARBA00022840"/>
    </source>
</evidence>
<keyword evidence="11" id="KW-1185">Reference proteome</keyword>
<comment type="catalytic activity">
    <reaction evidence="8">
        <text>(7R,8S)-8-amino-7-(carboxyamino)nonanoate + ATP = (4R,5S)-dethiobiotin + ADP + phosphate + H(+)</text>
        <dbReference type="Rhea" id="RHEA:63684"/>
        <dbReference type="ChEBI" id="CHEBI:15378"/>
        <dbReference type="ChEBI" id="CHEBI:30616"/>
        <dbReference type="ChEBI" id="CHEBI:43474"/>
        <dbReference type="ChEBI" id="CHEBI:149470"/>
        <dbReference type="ChEBI" id="CHEBI:149473"/>
        <dbReference type="ChEBI" id="CHEBI:456216"/>
    </reaction>
</comment>
<dbReference type="CDD" id="cd03109">
    <property type="entry name" value="DTBS"/>
    <property type="match status" value="1"/>
</dbReference>
<evidence type="ECO:0000256" key="9">
    <source>
        <dbReference type="HAMAP-Rule" id="MF_00336"/>
    </source>
</evidence>
<dbReference type="GO" id="GO:0000287">
    <property type="term" value="F:magnesium ion binding"/>
    <property type="evidence" value="ECO:0007669"/>
    <property type="project" value="UniProtKB-UniRule"/>
</dbReference>
<comment type="catalytic activity">
    <reaction evidence="9">
        <text>(7R,8S)-7,8-diammoniononanoate + CO2 + ATP = (4R,5S)-dethiobiotin + ADP + phosphate + 3 H(+)</text>
        <dbReference type="Rhea" id="RHEA:15805"/>
        <dbReference type="ChEBI" id="CHEBI:15378"/>
        <dbReference type="ChEBI" id="CHEBI:16526"/>
        <dbReference type="ChEBI" id="CHEBI:30616"/>
        <dbReference type="ChEBI" id="CHEBI:43474"/>
        <dbReference type="ChEBI" id="CHEBI:149469"/>
        <dbReference type="ChEBI" id="CHEBI:149473"/>
        <dbReference type="ChEBI" id="CHEBI:456216"/>
        <dbReference type="EC" id="6.3.3.3"/>
    </reaction>
</comment>
<evidence type="ECO:0000256" key="5">
    <source>
        <dbReference type="ARBA" id="ARBA00022756"/>
    </source>
</evidence>
<keyword evidence="7 9" id="KW-0460">Magnesium</keyword>
<name>A0A5Q3RZN5_9NEIS</name>
<dbReference type="PIRSF" id="PIRSF006755">
    <property type="entry name" value="DTB_synth"/>
    <property type="match status" value="1"/>
</dbReference>
<dbReference type="InterPro" id="IPR027417">
    <property type="entry name" value="P-loop_NTPase"/>
</dbReference>
<feature type="binding site" evidence="9">
    <location>
        <position position="116"/>
    </location>
    <ligand>
        <name>Mg(2+)</name>
        <dbReference type="ChEBI" id="CHEBI:18420"/>
    </ligand>
</feature>
<dbReference type="GO" id="GO:0004141">
    <property type="term" value="F:dethiobiotin synthase activity"/>
    <property type="evidence" value="ECO:0007669"/>
    <property type="project" value="UniProtKB-UniRule"/>
</dbReference>
<keyword evidence="5 9" id="KW-0093">Biotin biosynthesis</keyword>
<evidence type="ECO:0000313" key="11">
    <source>
        <dbReference type="Proteomes" id="UP000486297"/>
    </source>
</evidence>
<keyword evidence="3 9" id="KW-0479">Metal-binding</keyword>
<sequence>MMGKVLFISGIDTDVGKTVATGVLAKQLAAQGHRVITQKMVQTGCTGLSADLQTHRHIQGIDWLPEDLDGTTCPYVFAHPCSPHLAAALEQTEIDDQRITAATEQLAAHYDYVLLEGAGGLAVPYRDDTTTLDYIARQGYPVVLVTSAKLGSINHTLLSLAACHMRSITLDTVVYNHYPCSDELIKENTRRYLHAYLAAHFPQAKWMDLAFTEW</sequence>
<dbReference type="GO" id="GO:0005829">
    <property type="term" value="C:cytosol"/>
    <property type="evidence" value="ECO:0007669"/>
    <property type="project" value="TreeGrafter"/>
</dbReference>
<dbReference type="GO" id="GO:0005524">
    <property type="term" value="F:ATP binding"/>
    <property type="evidence" value="ECO:0007669"/>
    <property type="project" value="UniProtKB-UniRule"/>
</dbReference>
<evidence type="ECO:0000256" key="1">
    <source>
        <dbReference type="ARBA" id="ARBA00022490"/>
    </source>
</evidence>
<evidence type="ECO:0000256" key="7">
    <source>
        <dbReference type="ARBA" id="ARBA00022842"/>
    </source>
</evidence>
<comment type="pathway">
    <text evidence="9">Cofactor biosynthesis; biotin biosynthesis; biotin from 7,8-diaminononanoate: step 1/2.</text>
</comment>
<accession>A0A5Q3RZN5</accession>
<organism evidence="10 11">
    <name type="scientific">Neisseria brasiliensis</name>
    <dbReference type="NCBI Taxonomy" id="2666100"/>
    <lineage>
        <taxon>Bacteria</taxon>
        <taxon>Pseudomonadati</taxon>
        <taxon>Pseudomonadota</taxon>
        <taxon>Betaproteobacteria</taxon>
        <taxon>Neisseriales</taxon>
        <taxon>Neisseriaceae</taxon>
        <taxon>Neisseria</taxon>
    </lineage>
</organism>
<feature type="binding site" evidence="9">
    <location>
        <position position="43"/>
    </location>
    <ligand>
        <name>substrate</name>
    </ligand>
</feature>
<dbReference type="EC" id="6.3.3.3" evidence="9"/>
<evidence type="ECO:0000256" key="8">
    <source>
        <dbReference type="ARBA" id="ARBA00047386"/>
    </source>
</evidence>
<feature type="active site" evidence="9">
    <location>
        <position position="39"/>
    </location>
</feature>
<feature type="binding site" evidence="9">
    <location>
        <position position="51"/>
    </location>
    <ligand>
        <name>ATP</name>
        <dbReference type="ChEBI" id="CHEBI:30616"/>
    </ligand>
</feature>
<dbReference type="PANTHER" id="PTHR43210:SF2">
    <property type="entry name" value="ATP-DEPENDENT DETHIOBIOTIN SYNTHETASE BIOD 2"/>
    <property type="match status" value="1"/>
</dbReference>
<keyword evidence="4 9" id="KW-0547">Nucleotide-binding</keyword>
<dbReference type="GO" id="GO:0009102">
    <property type="term" value="P:biotin biosynthetic process"/>
    <property type="evidence" value="ECO:0007669"/>
    <property type="project" value="UniProtKB-UniRule"/>
</dbReference>
<evidence type="ECO:0000256" key="4">
    <source>
        <dbReference type="ARBA" id="ARBA00022741"/>
    </source>
</evidence>
<dbReference type="FunFam" id="3.40.50.300:FF:000292">
    <property type="entry name" value="ATP-dependent dethiobiotin synthetase BioD"/>
    <property type="match status" value="1"/>
</dbReference>
<reference evidence="10" key="1">
    <citation type="journal article" name="Emerg. Infect. Dis.">
        <title>Two cases of a newly characterized neisseria species.</title>
        <authorList>
            <person name="Mustapha M."/>
            <person name="Lemos A.P.S."/>
            <person name="Harrison L.H."/>
            <person name="Vantyne D."/>
            <person name="Sacchi C.T."/>
        </authorList>
    </citation>
    <scope>NUCLEOTIDE SEQUENCE</scope>
    <source>
        <strain evidence="10">N.95.16</strain>
    </source>
</reference>
<dbReference type="EMBL" id="WJXO01000001">
    <property type="protein sequence ID" value="MRN37710.1"/>
    <property type="molecule type" value="Genomic_DNA"/>
</dbReference>
<evidence type="ECO:0000313" key="10">
    <source>
        <dbReference type="EMBL" id="MRN37710.1"/>
    </source>
</evidence>
<dbReference type="GO" id="GO:0042803">
    <property type="term" value="F:protein homodimerization activity"/>
    <property type="evidence" value="ECO:0007669"/>
    <property type="project" value="UniProtKB-ARBA"/>
</dbReference>
<gene>
    <name evidence="9 10" type="primary">bioD</name>
    <name evidence="10" type="ORF">GJU80_04180</name>
</gene>